<dbReference type="Gene3D" id="3.40.462.20">
    <property type="match status" value="1"/>
</dbReference>
<protein>
    <recommendedName>
        <fullName evidence="4">FAD-binding PCMH-type domain-containing protein</fullName>
    </recommendedName>
</protein>
<feature type="signal peptide" evidence="3">
    <location>
        <begin position="1"/>
        <end position="20"/>
    </location>
</feature>
<sequence>MQSQSLTLLLTSLFSCAVWAHPDETELTDKDTQGFASIGFANTAPFEKTSQPKCKAFPGDPSWPSELEWSRLNESLRGALLKPLPPASVCYPTSPNFNNVSCNFLFTNASRSTFYFDDPVSVLAEWPQGLTCPRSRNPAGNCTQGGFPEYVVNATTPKHVQLAVNFARNKNIRLIIKNTGHDTSGRNIGAGSLSVFTHFLKGFEFLPNYKQPGGNYRGPAARVGSGLQVWEAFRETERYNVTLTAASCLTVGSYGGWISGGGHSPLSSKYGLGVDQVLELKVVTADGSYLTANPKQNEDLFFALRGGGGSTYGVIISAIVKAHPPTNLTIASFNFVLGSTPSNGSSSNPTITNSTTFWLGFNEVLAFGIPVVDAGGYLWTNGLQQGQQTVMQVQVQMPGKSPAETAAFVQPLLDELQNLGIPVVIPILMTTLYSAQTGAIGTSPGSGIYLASRLFPRKAYEDPTLFAAAMAAARAFVEEGYTFHGLNMAPTLKAAGFPAPAGVNPVWRDSVMHADAFAFSQINLGTATDEQVLAAHERMNRLMEPLKAATPGGGAYLNEADPAEPDWQQSFYGTNYERLKSIKQQRDPWGVFWAPTTPGSEAWKVEGAGDVLWRQNGRLCRV</sequence>
<evidence type="ECO:0000259" key="4">
    <source>
        <dbReference type="PROSITE" id="PS51387"/>
    </source>
</evidence>
<comment type="similarity">
    <text evidence="1">Belongs to the oxygen-dependent FAD-linked oxidoreductase family.</text>
</comment>
<evidence type="ECO:0000256" key="1">
    <source>
        <dbReference type="ARBA" id="ARBA00005466"/>
    </source>
</evidence>
<feature type="chain" id="PRO_5043021653" description="FAD-binding PCMH-type domain-containing protein" evidence="3">
    <location>
        <begin position="21"/>
        <end position="622"/>
    </location>
</feature>
<gene>
    <name evidence="5" type="ORF">QBC38DRAFT_490871</name>
</gene>
<dbReference type="GO" id="GO:0016491">
    <property type="term" value="F:oxidoreductase activity"/>
    <property type="evidence" value="ECO:0007669"/>
    <property type="project" value="UniProtKB-KW"/>
</dbReference>
<evidence type="ECO:0000256" key="3">
    <source>
        <dbReference type="SAM" id="SignalP"/>
    </source>
</evidence>
<dbReference type="Proteomes" id="UP001301958">
    <property type="component" value="Unassembled WGS sequence"/>
</dbReference>
<organism evidence="5 6">
    <name type="scientific">Podospora fimiseda</name>
    <dbReference type="NCBI Taxonomy" id="252190"/>
    <lineage>
        <taxon>Eukaryota</taxon>
        <taxon>Fungi</taxon>
        <taxon>Dikarya</taxon>
        <taxon>Ascomycota</taxon>
        <taxon>Pezizomycotina</taxon>
        <taxon>Sordariomycetes</taxon>
        <taxon>Sordariomycetidae</taxon>
        <taxon>Sordariales</taxon>
        <taxon>Podosporaceae</taxon>
        <taxon>Podospora</taxon>
    </lineage>
</organism>
<comment type="caution">
    <text evidence="5">The sequence shown here is derived from an EMBL/GenBank/DDBJ whole genome shotgun (WGS) entry which is preliminary data.</text>
</comment>
<dbReference type="Gene3D" id="3.30.465.10">
    <property type="match status" value="2"/>
</dbReference>
<reference evidence="5" key="1">
    <citation type="journal article" date="2023" name="Mol. Phylogenet. Evol.">
        <title>Genome-scale phylogeny and comparative genomics of the fungal order Sordariales.</title>
        <authorList>
            <person name="Hensen N."/>
            <person name="Bonometti L."/>
            <person name="Westerberg I."/>
            <person name="Brannstrom I.O."/>
            <person name="Guillou S."/>
            <person name="Cros-Aarteil S."/>
            <person name="Calhoun S."/>
            <person name="Haridas S."/>
            <person name="Kuo A."/>
            <person name="Mondo S."/>
            <person name="Pangilinan J."/>
            <person name="Riley R."/>
            <person name="LaButti K."/>
            <person name="Andreopoulos B."/>
            <person name="Lipzen A."/>
            <person name="Chen C."/>
            <person name="Yan M."/>
            <person name="Daum C."/>
            <person name="Ng V."/>
            <person name="Clum A."/>
            <person name="Steindorff A."/>
            <person name="Ohm R.A."/>
            <person name="Martin F."/>
            <person name="Silar P."/>
            <person name="Natvig D.O."/>
            <person name="Lalanne C."/>
            <person name="Gautier V."/>
            <person name="Ament-Velasquez S.L."/>
            <person name="Kruys A."/>
            <person name="Hutchinson M.I."/>
            <person name="Powell A.J."/>
            <person name="Barry K."/>
            <person name="Miller A.N."/>
            <person name="Grigoriev I.V."/>
            <person name="Debuchy R."/>
            <person name="Gladieux P."/>
            <person name="Hiltunen Thoren M."/>
            <person name="Johannesson H."/>
        </authorList>
    </citation>
    <scope>NUCLEOTIDE SEQUENCE</scope>
    <source>
        <strain evidence="5">CBS 990.96</strain>
    </source>
</reference>
<keyword evidence="6" id="KW-1185">Reference proteome</keyword>
<accession>A0AAN7BDT2</accession>
<evidence type="ECO:0000256" key="2">
    <source>
        <dbReference type="ARBA" id="ARBA00023002"/>
    </source>
</evidence>
<dbReference type="InterPro" id="IPR016169">
    <property type="entry name" value="FAD-bd_PCMH_sub2"/>
</dbReference>
<keyword evidence="2" id="KW-0560">Oxidoreductase</keyword>
<dbReference type="EMBL" id="MU865496">
    <property type="protein sequence ID" value="KAK4222036.1"/>
    <property type="molecule type" value="Genomic_DNA"/>
</dbReference>
<dbReference type="Pfam" id="PF08031">
    <property type="entry name" value="BBE"/>
    <property type="match status" value="1"/>
</dbReference>
<dbReference type="PROSITE" id="PS51387">
    <property type="entry name" value="FAD_PCMH"/>
    <property type="match status" value="1"/>
</dbReference>
<dbReference type="InterPro" id="IPR036318">
    <property type="entry name" value="FAD-bd_PCMH-like_sf"/>
</dbReference>
<keyword evidence="3" id="KW-0732">Signal</keyword>
<reference evidence="5" key="2">
    <citation type="submission" date="2023-05" db="EMBL/GenBank/DDBJ databases">
        <authorList>
            <consortium name="Lawrence Berkeley National Laboratory"/>
            <person name="Steindorff A."/>
            <person name="Hensen N."/>
            <person name="Bonometti L."/>
            <person name="Westerberg I."/>
            <person name="Brannstrom I.O."/>
            <person name="Guillou S."/>
            <person name="Cros-Aarteil S."/>
            <person name="Calhoun S."/>
            <person name="Haridas S."/>
            <person name="Kuo A."/>
            <person name="Mondo S."/>
            <person name="Pangilinan J."/>
            <person name="Riley R."/>
            <person name="Labutti K."/>
            <person name="Andreopoulos B."/>
            <person name="Lipzen A."/>
            <person name="Chen C."/>
            <person name="Yanf M."/>
            <person name="Daum C."/>
            <person name="Ng V."/>
            <person name="Clum A."/>
            <person name="Ohm R."/>
            <person name="Martin F."/>
            <person name="Silar P."/>
            <person name="Natvig D."/>
            <person name="Lalanne C."/>
            <person name="Gautier V."/>
            <person name="Ament-Velasquez S.L."/>
            <person name="Kruys A."/>
            <person name="Hutchinson M.I."/>
            <person name="Powell A.J."/>
            <person name="Barry K."/>
            <person name="Miller A.N."/>
            <person name="Grigoriev I.V."/>
            <person name="Debuchy R."/>
            <person name="Gladieux P."/>
            <person name="Thoren M.H."/>
            <person name="Johannesson H."/>
        </authorList>
    </citation>
    <scope>NUCLEOTIDE SEQUENCE</scope>
    <source>
        <strain evidence="5">CBS 990.96</strain>
    </source>
</reference>
<dbReference type="GO" id="GO:0071949">
    <property type="term" value="F:FAD binding"/>
    <property type="evidence" value="ECO:0007669"/>
    <property type="project" value="InterPro"/>
</dbReference>
<evidence type="ECO:0000313" key="6">
    <source>
        <dbReference type="Proteomes" id="UP001301958"/>
    </source>
</evidence>
<dbReference type="InterPro" id="IPR012951">
    <property type="entry name" value="BBE"/>
</dbReference>
<evidence type="ECO:0000313" key="5">
    <source>
        <dbReference type="EMBL" id="KAK4222036.1"/>
    </source>
</evidence>
<dbReference type="InterPro" id="IPR050432">
    <property type="entry name" value="FAD-linked_Oxidoreductases_BP"/>
</dbReference>
<dbReference type="PANTHER" id="PTHR13878">
    <property type="entry name" value="GULONOLACTONE OXIDASE"/>
    <property type="match status" value="1"/>
</dbReference>
<proteinExistence type="inferred from homology"/>
<dbReference type="InterPro" id="IPR006094">
    <property type="entry name" value="Oxid_FAD_bind_N"/>
</dbReference>
<dbReference type="InterPro" id="IPR016166">
    <property type="entry name" value="FAD-bd_PCMH"/>
</dbReference>
<name>A0AAN7BDT2_9PEZI</name>
<dbReference type="Pfam" id="PF01565">
    <property type="entry name" value="FAD_binding_4"/>
    <property type="match status" value="1"/>
</dbReference>
<dbReference type="SUPFAM" id="SSF56176">
    <property type="entry name" value="FAD-binding/transporter-associated domain-like"/>
    <property type="match status" value="1"/>
</dbReference>
<dbReference type="AlphaFoldDB" id="A0AAN7BDT2"/>
<feature type="domain" description="FAD-binding PCMH-type" evidence="4">
    <location>
        <begin position="144"/>
        <end position="325"/>
    </location>
</feature>
<dbReference type="PANTHER" id="PTHR13878:SF91">
    <property type="entry name" value="FAD BINDING DOMAIN PROTEIN (AFU_ORTHOLOGUE AFUA_6G12070)-RELATED"/>
    <property type="match status" value="1"/>
</dbReference>